<dbReference type="InterPro" id="IPR036640">
    <property type="entry name" value="ABC1_TM_sf"/>
</dbReference>
<feature type="transmembrane region" description="Helical" evidence="7">
    <location>
        <begin position="188"/>
        <end position="206"/>
    </location>
</feature>
<evidence type="ECO:0000256" key="6">
    <source>
        <dbReference type="ARBA" id="ARBA00023136"/>
    </source>
</evidence>
<reference evidence="10 11" key="1">
    <citation type="submission" date="2021-06" db="EMBL/GenBank/DDBJ databases">
        <title>44 bacteria genomes isolated from Dapeng, Shenzhen.</title>
        <authorList>
            <person name="Zheng W."/>
            <person name="Yu S."/>
            <person name="Huang Y."/>
        </authorList>
    </citation>
    <scope>NUCLEOTIDE SEQUENCE [LARGE SCALE GENOMIC DNA]</scope>
    <source>
        <strain evidence="10 11">DP5N14-6</strain>
    </source>
</reference>
<evidence type="ECO:0000256" key="4">
    <source>
        <dbReference type="ARBA" id="ARBA00022840"/>
    </source>
</evidence>
<feature type="transmembrane region" description="Helical" evidence="7">
    <location>
        <begin position="72"/>
        <end position="99"/>
    </location>
</feature>
<evidence type="ECO:0000313" key="11">
    <source>
        <dbReference type="Proteomes" id="UP000766609"/>
    </source>
</evidence>
<dbReference type="SMART" id="SM00382">
    <property type="entry name" value="AAA"/>
    <property type="match status" value="1"/>
</dbReference>
<feature type="transmembrane region" description="Helical" evidence="7">
    <location>
        <begin position="161"/>
        <end position="182"/>
    </location>
</feature>
<evidence type="ECO:0000256" key="1">
    <source>
        <dbReference type="ARBA" id="ARBA00004651"/>
    </source>
</evidence>
<dbReference type="PROSITE" id="PS00211">
    <property type="entry name" value="ABC_TRANSPORTER_1"/>
    <property type="match status" value="1"/>
</dbReference>
<accession>A0ABS7N3M4</accession>
<dbReference type="Gene3D" id="3.40.50.300">
    <property type="entry name" value="P-loop containing nucleotide triphosphate hydrolases"/>
    <property type="match status" value="1"/>
</dbReference>
<dbReference type="Gene3D" id="1.20.1560.10">
    <property type="entry name" value="ABC transporter type 1, transmembrane domain"/>
    <property type="match status" value="1"/>
</dbReference>
<organism evidence="10 11">
    <name type="scientific">Algoriphagus marincola</name>
    <dbReference type="NCBI Taxonomy" id="264027"/>
    <lineage>
        <taxon>Bacteria</taxon>
        <taxon>Pseudomonadati</taxon>
        <taxon>Bacteroidota</taxon>
        <taxon>Cytophagia</taxon>
        <taxon>Cytophagales</taxon>
        <taxon>Cyclobacteriaceae</taxon>
        <taxon>Algoriphagus</taxon>
    </lineage>
</organism>
<evidence type="ECO:0000313" key="10">
    <source>
        <dbReference type="EMBL" id="MBY5950924.1"/>
    </source>
</evidence>
<feature type="transmembrane region" description="Helical" evidence="7">
    <location>
        <begin position="28"/>
        <end position="52"/>
    </location>
</feature>
<dbReference type="EMBL" id="JAHVHP010000001">
    <property type="protein sequence ID" value="MBY5950924.1"/>
    <property type="molecule type" value="Genomic_DNA"/>
</dbReference>
<evidence type="ECO:0000256" key="3">
    <source>
        <dbReference type="ARBA" id="ARBA00022741"/>
    </source>
</evidence>
<dbReference type="PROSITE" id="PS50893">
    <property type="entry name" value="ABC_TRANSPORTER_2"/>
    <property type="match status" value="1"/>
</dbReference>
<evidence type="ECO:0000256" key="5">
    <source>
        <dbReference type="ARBA" id="ARBA00022989"/>
    </source>
</evidence>
<keyword evidence="3" id="KW-0547">Nucleotide-binding</keyword>
<keyword evidence="6 7" id="KW-0472">Membrane</keyword>
<dbReference type="PANTHER" id="PTHR24221">
    <property type="entry name" value="ATP-BINDING CASSETTE SUB-FAMILY B"/>
    <property type="match status" value="1"/>
</dbReference>
<keyword evidence="2 7" id="KW-0812">Transmembrane</keyword>
<keyword evidence="5 7" id="KW-1133">Transmembrane helix</keyword>
<comment type="subcellular location">
    <subcellularLocation>
        <location evidence="1">Cell membrane</location>
        <topology evidence="1">Multi-pass membrane protein</topology>
    </subcellularLocation>
</comment>
<comment type="caution">
    <text evidence="10">The sequence shown here is derived from an EMBL/GenBank/DDBJ whole genome shotgun (WGS) entry which is preliminary data.</text>
</comment>
<dbReference type="InterPro" id="IPR011527">
    <property type="entry name" value="ABC1_TM_dom"/>
</dbReference>
<dbReference type="Proteomes" id="UP000766609">
    <property type="component" value="Unassembled WGS sequence"/>
</dbReference>
<dbReference type="InterPro" id="IPR003439">
    <property type="entry name" value="ABC_transporter-like_ATP-bd"/>
</dbReference>
<evidence type="ECO:0000256" key="7">
    <source>
        <dbReference type="SAM" id="Phobius"/>
    </source>
</evidence>
<dbReference type="GO" id="GO:0005524">
    <property type="term" value="F:ATP binding"/>
    <property type="evidence" value="ECO:0007669"/>
    <property type="project" value="UniProtKB-KW"/>
</dbReference>
<evidence type="ECO:0000259" key="8">
    <source>
        <dbReference type="PROSITE" id="PS50893"/>
    </source>
</evidence>
<dbReference type="InterPro" id="IPR027417">
    <property type="entry name" value="P-loop_NTPase"/>
</dbReference>
<feature type="transmembrane region" description="Helical" evidence="7">
    <location>
        <begin position="267"/>
        <end position="289"/>
    </location>
</feature>
<name>A0ABS7N3M4_9BACT</name>
<evidence type="ECO:0000256" key="2">
    <source>
        <dbReference type="ARBA" id="ARBA00022692"/>
    </source>
</evidence>
<dbReference type="InterPro" id="IPR003593">
    <property type="entry name" value="AAA+_ATPase"/>
</dbReference>
<sequence length="600" mass="67478">MEMSKIKSLIKKYLIHFSYFYHHLGYRIFIAFFLSFFVGLLDGLGLAMFLPLLQMVDGSADVNPETLGGMSFLIESIELLGFELNLYLVLGMLLTLFVLKGIMKFLESYYNVLTQQFFIRKLRFDSLSGLSDFDFKSFVLADSGRIQNTLSAEVGRVSNAYAFYFAAVQSGTLVFVYLILAFFTDPQFALLVAVGGGATNLLYNRVYKKTKETSKKITSGGHTFQGMLIQKVAFYKYLKATGFIKTYELRLREAVDYIVKSNKKIGFYNALLVAAREPMVIFVVVVVIIVQVNVFSQQLGVIILSLLFFYRSLNSLVMMQTQWNGFLNLSGSLENMTAFMKELQSQKESNGVVPFEKFEDSICLDNVGFSYGNKMVLTEIDLKIKKNKAYAFVGESGSGKSTLVNLIAGLMPVSTGSITVDGLDLEEVEKLSFKKRIGYIAQEPVIFSDTIFNNVTQWSEPSPENQKRFWKALEQAAIADFVLSLPEKENANLGSAGILISGGQKQRLSIARELFKDIDILIMDEATSALDSETEKIIQENIEKLKGRYTLLIVAHRLSTIKSADEVILLNHGQIENRGAFSDLIRRSDSFQKMVQLQEI</sequence>
<feature type="domain" description="ABC transmembrane type-1" evidence="9">
    <location>
        <begin position="29"/>
        <end position="328"/>
    </location>
</feature>
<evidence type="ECO:0000259" key="9">
    <source>
        <dbReference type="PROSITE" id="PS50929"/>
    </source>
</evidence>
<protein>
    <submittedName>
        <fullName evidence="10">ABC transporter ATP-binding protein/permease</fullName>
    </submittedName>
</protein>
<gene>
    <name evidence="10" type="ORF">KUV23_08060</name>
</gene>
<proteinExistence type="predicted"/>
<dbReference type="PROSITE" id="PS50929">
    <property type="entry name" value="ABC_TM1F"/>
    <property type="match status" value="1"/>
</dbReference>
<dbReference type="SUPFAM" id="SSF90123">
    <property type="entry name" value="ABC transporter transmembrane region"/>
    <property type="match status" value="1"/>
</dbReference>
<feature type="domain" description="ABC transporter" evidence="8">
    <location>
        <begin position="362"/>
        <end position="597"/>
    </location>
</feature>
<keyword evidence="11" id="KW-1185">Reference proteome</keyword>
<dbReference type="SUPFAM" id="SSF52540">
    <property type="entry name" value="P-loop containing nucleoside triphosphate hydrolases"/>
    <property type="match status" value="1"/>
</dbReference>
<feature type="transmembrane region" description="Helical" evidence="7">
    <location>
        <begin position="295"/>
        <end position="313"/>
    </location>
</feature>
<dbReference type="PANTHER" id="PTHR24221:SF654">
    <property type="entry name" value="ATP-BINDING CASSETTE SUB-FAMILY B MEMBER 6"/>
    <property type="match status" value="1"/>
</dbReference>
<dbReference type="InterPro" id="IPR017871">
    <property type="entry name" value="ABC_transporter-like_CS"/>
</dbReference>
<keyword evidence="4 10" id="KW-0067">ATP-binding</keyword>
<dbReference type="Pfam" id="PF00005">
    <property type="entry name" value="ABC_tran"/>
    <property type="match status" value="1"/>
</dbReference>
<dbReference type="InterPro" id="IPR039421">
    <property type="entry name" value="Type_1_exporter"/>
</dbReference>